<feature type="transmembrane region" description="Helical" evidence="8">
    <location>
        <begin position="2178"/>
        <end position="2204"/>
    </location>
</feature>
<dbReference type="RefSeq" id="XP_030746193.1">
    <property type="nucleotide sequence ID" value="XM_030890333.1"/>
</dbReference>
<dbReference type="KEGG" id="soy:115875016"/>
<keyword evidence="12" id="KW-1185">Reference proteome</keyword>
<dbReference type="PANTHER" id="PTHR45739:SF12">
    <property type="entry name" value="CHONDROITIN SULFATE PROTEOGLYCAN 4-LIKE ISOFORM X2"/>
    <property type="match status" value="1"/>
</dbReference>
<dbReference type="PROSITE" id="PS50026">
    <property type="entry name" value="EGF_3"/>
    <property type="match status" value="1"/>
</dbReference>
<dbReference type="PROSITE" id="PS50025">
    <property type="entry name" value="LAM_G_DOMAIN"/>
    <property type="match status" value="2"/>
</dbReference>
<evidence type="ECO:0000256" key="1">
    <source>
        <dbReference type="ARBA" id="ARBA00022729"/>
    </source>
</evidence>
<dbReference type="InterPro" id="IPR000742">
    <property type="entry name" value="EGF"/>
</dbReference>
<evidence type="ECO:0000259" key="11">
    <source>
        <dbReference type="PROSITE" id="PS50026"/>
    </source>
</evidence>
<feature type="signal peptide" evidence="9">
    <location>
        <begin position="1"/>
        <end position="21"/>
    </location>
</feature>
<keyword evidence="2" id="KW-0677">Repeat</keyword>
<name>A0A6J2X4U5_SITOR</name>
<dbReference type="Pfam" id="PF16184">
    <property type="entry name" value="Cadherin_3"/>
    <property type="match status" value="12"/>
</dbReference>
<keyword evidence="8" id="KW-1133">Transmembrane helix</keyword>
<dbReference type="InterPro" id="IPR039005">
    <property type="entry name" value="CSPG_rpt"/>
</dbReference>
<dbReference type="CDD" id="cd00110">
    <property type="entry name" value="LamG"/>
    <property type="match status" value="2"/>
</dbReference>
<feature type="domain" description="Laminin G" evidence="10">
    <location>
        <begin position="23"/>
        <end position="197"/>
    </location>
</feature>
<feature type="repeat" description="CSPG" evidence="6">
    <location>
        <begin position="564"/>
        <end position="656"/>
    </location>
</feature>
<evidence type="ECO:0000256" key="8">
    <source>
        <dbReference type="SAM" id="Phobius"/>
    </source>
</evidence>
<proteinExistence type="predicted"/>
<keyword evidence="5" id="KW-0245">EGF-like domain</keyword>
<dbReference type="SUPFAM" id="SSF49899">
    <property type="entry name" value="Concanavalin A-like lectins/glucanases"/>
    <property type="match status" value="2"/>
</dbReference>
<feature type="repeat" description="CSPG" evidence="6">
    <location>
        <begin position="440"/>
        <end position="533"/>
    </location>
</feature>
<evidence type="ECO:0000256" key="6">
    <source>
        <dbReference type="PROSITE-ProRule" id="PRU01201"/>
    </source>
</evidence>
<keyword evidence="8" id="KW-0472">Membrane</keyword>
<dbReference type="InParanoid" id="A0A6J2X4U5"/>
<feature type="repeat" description="CSPG" evidence="6">
    <location>
        <begin position="1573"/>
        <end position="1667"/>
    </location>
</feature>
<evidence type="ECO:0000256" key="5">
    <source>
        <dbReference type="PROSITE-ProRule" id="PRU00076"/>
    </source>
</evidence>
<feature type="region of interest" description="Disordered" evidence="7">
    <location>
        <begin position="2269"/>
        <end position="2289"/>
    </location>
</feature>
<feature type="repeat" description="CSPG" evidence="6">
    <location>
        <begin position="905"/>
        <end position="996"/>
    </location>
</feature>
<feature type="repeat" description="CSPG" evidence="6">
    <location>
        <begin position="1810"/>
        <end position="1901"/>
    </location>
</feature>
<feature type="domain" description="Laminin G" evidence="10">
    <location>
        <begin position="207"/>
        <end position="382"/>
    </location>
</feature>
<feature type="chain" id="PRO_5026777226" evidence="9">
    <location>
        <begin position="22"/>
        <end position="2305"/>
    </location>
</feature>
<keyword evidence="4" id="KW-0325">Glycoprotein</keyword>
<keyword evidence="8" id="KW-0812">Transmembrane</keyword>
<reference evidence="13" key="1">
    <citation type="submission" date="2025-08" db="UniProtKB">
        <authorList>
            <consortium name="RefSeq"/>
        </authorList>
    </citation>
    <scope>IDENTIFICATION</scope>
    <source>
        <tissue evidence="13">Gonads</tissue>
    </source>
</reference>
<dbReference type="InterPro" id="IPR001791">
    <property type="entry name" value="Laminin_G"/>
</dbReference>
<feature type="repeat" description="CSPG" evidence="6">
    <location>
        <begin position="1240"/>
        <end position="1336"/>
    </location>
</feature>
<evidence type="ECO:0000256" key="7">
    <source>
        <dbReference type="SAM" id="MobiDB-lite"/>
    </source>
</evidence>
<dbReference type="FunCoup" id="A0A6J2X4U5">
    <property type="interactions" value="20"/>
</dbReference>
<accession>A0A6J2X4U5</accession>
<dbReference type="Pfam" id="PF02210">
    <property type="entry name" value="Laminin_G_2"/>
    <property type="match status" value="2"/>
</dbReference>
<evidence type="ECO:0000259" key="10">
    <source>
        <dbReference type="PROSITE" id="PS50025"/>
    </source>
</evidence>
<evidence type="ECO:0000256" key="3">
    <source>
        <dbReference type="ARBA" id="ARBA00023157"/>
    </source>
</evidence>
<feature type="repeat" description="CSPG" evidence="6">
    <location>
        <begin position="675"/>
        <end position="769"/>
    </location>
</feature>
<evidence type="ECO:0000313" key="12">
    <source>
        <dbReference type="Proteomes" id="UP000504635"/>
    </source>
</evidence>
<dbReference type="Proteomes" id="UP000504635">
    <property type="component" value="Unplaced"/>
</dbReference>
<comment type="caution">
    <text evidence="5">Lacks conserved residue(s) required for the propagation of feature annotation.</text>
</comment>
<dbReference type="GO" id="GO:0009653">
    <property type="term" value="P:anatomical structure morphogenesis"/>
    <property type="evidence" value="ECO:0007669"/>
    <property type="project" value="TreeGrafter"/>
</dbReference>
<dbReference type="CTD" id="35104"/>
<dbReference type="SMART" id="SM00282">
    <property type="entry name" value="LamG"/>
    <property type="match status" value="2"/>
</dbReference>
<dbReference type="InterPro" id="IPR013320">
    <property type="entry name" value="ConA-like_dom_sf"/>
</dbReference>
<feature type="repeat" description="CSPG" evidence="6">
    <location>
        <begin position="1466"/>
        <end position="1556"/>
    </location>
</feature>
<evidence type="ECO:0000256" key="4">
    <source>
        <dbReference type="ARBA" id="ARBA00023180"/>
    </source>
</evidence>
<evidence type="ECO:0000256" key="2">
    <source>
        <dbReference type="ARBA" id="ARBA00022737"/>
    </source>
</evidence>
<dbReference type="OrthoDB" id="430044at2759"/>
<dbReference type="PANTHER" id="PTHR45739">
    <property type="entry name" value="MATRIX PROTEIN, PUTATIVE-RELATED"/>
    <property type="match status" value="1"/>
</dbReference>
<dbReference type="Gene3D" id="2.60.120.200">
    <property type="match status" value="2"/>
</dbReference>
<gene>
    <name evidence="13" type="primary">LOC115875016</name>
</gene>
<evidence type="ECO:0000313" key="13">
    <source>
        <dbReference type="RefSeq" id="XP_030746193.1"/>
    </source>
</evidence>
<dbReference type="PROSITE" id="PS51854">
    <property type="entry name" value="CSPG"/>
    <property type="match status" value="8"/>
</dbReference>
<evidence type="ECO:0000256" key="9">
    <source>
        <dbReference type="SAM" id="SignalP"/>
    </source>
</evidence>
<keyword evidence="1 9" id="KW-0732">Signal</keyword>
<protein>
    <submittedName>
        <fullName evidence="13">Chondroitin sulfate proteoglycan 4 isoform X1</fullName>
    </submittedName>
</protein>
<feature type="domain" description="EGF-like" evidence="11">
    <location>
        <begin position="384"/>
        <end position="420"/>
    </location>
</feature>
<dbReference type="InterPro" id="IPR051561">
    <property type="entry name" value="FRAS1_ECM"/>
</dbReference>
<sequence length="2305" mass="260854">METTVFLVVLLLYQLPTISHAEQASFYGNSYISIPFEESKTSTDIYFKFRTRLSDTLILLVAGTSDYCKVDLENGKLRVAVNLGSGEAELISHGSAKLNDFKWHDVTITRKDGNLSMVIDKARKIHIKIPGKRYELDIHYGLFVGDHRNKNNSDLFFGHIKTFRGCISGLRYNDLLVLETARQRESRAIVEAITWNCAAEFEATLDQAVSFVEDDTFLLIPQKTRFKDLTIKMEVKTMINEGLLFFNFGTTRHDFLLLEVQNYTLSATVKIGEKPLKLNVSGKVVSDGNWNQITFRLTSTTVELAVNDRVEYERNVYASLIQLADVSYLGGLESSKKFRATQKGCGTACDIGFKGCIRGLVVAEQHRGLPDAQSSDGLLPGCVWNYPCLRHPCTDGATCIQRGLDSFNCRCENNIDMTCVQRNFTEGYSVFSRTGSLATELELLSVEPLEVLEGGSEIITTANLHLVLDYRKYGIKDSGVTFEVQRGPEHGAVTVDGWPQKQSFTLLDVARDKIHYVHDGSEARRDSIYLSIAFSAADTFTLPVYLQGNFRFNLVVNVVAKNDAPIFDTSETRVLRVVQGAKKVITSDLFKTEDPDNAPSELIYRIIKCDVGYFEHLRKLGAKIDSFTQEDVNKKKIIFVHTSADASDSYVSLEVSDGVEISPIYKVRMSVTPQVWRLDRNTGLQLLHQTSQIITPYNLSYTSNVPNSDYKVLFKIVKKPTFGGVEVERSVNMWEQTDVFSSIDLKQHRVRYKHLTGEPQFDEFQFRTALNKSQLYTFRLTFVECKLFQVASKVLELNSAWEAPVTTKSLLFETRPTKSSASILYQVIKYPQYGYLFSAVSKYRIKCFDNFTQEDVLSENIRYRLYQKAFSDVTDQIVLSAKSPGCGNVTSNVTIKYYPSNEDKFKVQVNIKELDVDEGSPAVIDRAHLYIHANFVSDLIFNVTTPPEYGILQTIYSDTTKNHTKSFTVQELNDNHIFYLHDGSETTQDSFKFMALSNTDETFQYVGQFLINVRLKNDHSPVRVIDKVFQVVVGSEKLLTDKDLKYMDMDIGTLTSGIIYTCREIPNGQFFHLRDLNRNITEFTQEDLDKKVILFKHKGPEYAKVRLWVTDGQFHVNGILEIQASGPFIRVEVNKKVIVETEKSVVLTQENLYYDTNLHTTDSKVYYEVVSGLAFGKIVDAKSKPLKHFTQEDINLGQVQYHNDITSGNADEIGLKIRCKDAVNVAQISVLILPSSYWEPLQLKRLKKLTVEESTSTLITKDNLEVTQLNVPAALITFHIRDRPQYGYLTILSESKNGSEIINVACFTQDLINENRVLYIQAGVNQSRDTLTLNVTNGLVWLPNIRLELIIIPEKWYLGSNEIIVSEGGSIQLSTVYIYVETEYYRPKPATFKIVENFKHGCLHIYKQCSKSRSFTSSDLSSGIVEYYHDGSENHKDSAVFLAHIDDKKSEPVKVSVRVVPVNNHVPKLVNNTGLEMWEGGEAVITNNMLAASDDDRPKETLRYHVQSCWWGNVSLIAETKTALKYFTQEFVDNGLVIFKHHNGSRARFVFNISDGLHTTKDYLFEIKTKKVQIKLFTNKALHIFPLQKKVITRENLLTKNSDGREVLYEINKTPTLGRLMKKSNREYNSVVSNFTQEDINNGTIYYEHLHPFLDLYANDSFVFTVSSYLTSTLKHEVFRIDISVSSGGLDSYVQIPKIVVDEGGMTNIPLNISEVVSFLEMHAGLRAPVIHVSVETPRHGRLFLQNNKESGLMTFTQQQLESGQVFYEHDNSDTLYDTLKFSLYLVPGYIILCNLTTNITVNPVNDQPFKLVTPAPNFVVVQGENHTITREELCTEDADTPPKDIKYDLVNGPSSGRLLLLPNLEPVNHFTQADVDQKRLIYIHESAVLKDSFHLRIWDEKFKPEFTFFNIVIIPINLTISPGLPVQVRQGTNVGFLNNQNIFVSVNADENKIAYVVSKGPKHGVIFKENNQTTHFSQEDLYRNHVMYLQFDTTASNDSFRIIGQIVIGNLTFKQEIELLVEVKPFMHIHDLTVMPGKLTKLTQSYLDATPLAKLTGTNPRYTLHYTPSFCQVRKIIRSSGEKRYVLDTVVRKFSHEEIQGGLIYLDVRDVEVPSKGLTDKIVFTLMASIFQPAIGELKLNVSPDNNDVFTLLPGPSDPEGHEGDVLLTTTNIARDYILIGMYVIVTIVLAIVITTIVVIIIIKCKAMERESSRKEDVPLGPLPRPPDRILGSPVKSLGLTPPPVAPPQCKVTPLGITEFEAPSPHSGYPYGVGDEMPDDWSSVDNNSDQASKSIMLRRNQYWV</sequence>
<dbReference type="GeneID" id="115875016"/>
<keyword evidence="3" id="KW-1015">Disulfide bond</keyword>
<organism evidence="12 13">
    <name type="scientific">Sitophilus oryzae</name>
    <name type="common">Rice weevil</name>
    <name type="synonym">Curculio oryzae</name>
    <dbReference type="NCBI Taxonomy" id="7048"/>
    <lineage>
        <taxon>Eukaryota</taxon>
        <taxon>Metazoa</taxon>
        <taxon>Ecdysozoa</taxon>
        <taxon>Arthropoda</taxon>
        <taxon>Hexapoda</taxon>
        <taxon>Insecta</taxon>
        <taxon>Pterygota</taxon>
        <taxon>Neoptera</taxon>
        <taxon>Endopterygota</taxon>
        <taxon>Coleoptera</taxon>
        <taxon>Polyphaga</taxon>
        <taxon>Cucujiformia</taxon>
        <taxon>Curculionidae</taxon>
        <taxon>Dryophthorinae</taxon>
        <taxon>Sitophilus</taxon>
    </lineage>
</organism>